<sequence length="374" mass="40270">MRQIANIYRLGVKELWSLLRDPMLLALIVYTFSAAIYVAATAKPETLHMAAIAIVDEDASPLSARIAGAFFPPQFTVPTMVAQGDVDAGLNTGAYTFALNIPPNFQRDVLAGRHTELQLNVDATRMSQAFSGNAYIQQIAAAEIREFVQRHRGAAAAPVELVLRARFNPTLKSAWFGALMEIINNVTMLSIILTGAALIREREHGTIEHLLVMPVTPAEIMLAKVWAMGLVVLTAAALSLTFVVRGALGVPIEGSVALFLAGAALHLFATTSMGIFMATVARSMPQFGMLLILVLLPLQMLSGAVTPRESMPALVQGIMQFAPTTHFVELSQAILYRGAGIGVVWKPFLALLAIGAALFTVSLSRFRKTISQMA</sequence>
<name>A0ABT5K2J3_9BURK</name>
<evidence type="ECO:0000256" key="2">
    <source>
        <dbReference type="ARBA" id="ARBA00007783"/>
    </source>
</evidence>
<evidence type="ECO:0000256" key="4">
    <source>
        <dbReference type="ARBA" id="ARBA00022475"/>
    </source>
</evidence>
<keyword evidence="5 8" id="KW-0812">Transmembrane</keyword>
<evidence type="ECO:0000256" key="1">
    <source>
        <dbReference type="ARBA" id="ARBA00004651"/>
    </source>
</evidence>
<accession>A0ABT5K2J3</accession>
<reference evidence="10 11" key="1">
    <citation type="submission" date="2022-10" db="EMBL/GenBank/DDBJ databases">
        <title>Janthinobacterium sp. hw3 Genome sequencing.</title>
        <authorList>
            <person name="Park S."/>
        </authorList>
    </citation>
    <scope>NUCLEOTIDE SEQUENCE [LARGE SCALE GENOMIC DNA]</scope>
    <source>
        <strain evidence="11">hw3</strain>
    </source>
</reference>
<proteinExistence type="inferred from homology"/>
<dbReference type="Pfam" id="PF12698">
    <property type="entry name" value="ABC2_membrane_3"/>
    <property type="match status" value="1"/>
</dbReference>
<comment type="similarity">
    <text evidence="2 8">Belongs to the ABC-2 integral membrane protein family.</text>
</comment>
<dbReference type="InterPro" id="IPR000412">
    <property type="entry name" value="ABC_2_transport"/>
</dbReference>
<protein>
    <recommendedName>
        <fullName evidence="8">Transport permease protein</fullName>
    </recommendedName>
</protein>
<evidence type="ECO:0000256" key="6">
    <source>
        <dbReference type="ARBA" id="ARBA00022989"/>
    </source>
</evidence>
<dbReference type="PANTHER" id="PTHR30294:SF47">
    <property type="entry name" value="INNER MEMBRANE TRANSPORT PERMEASE YHHJ"/>
    <property type="match status" value="1"/>
</dbReference>
<evidence type="ECO:0000313" key="10">
    <source>
        <dbReference type="EMBL" id="MDC8758665.1"/>
    </source>
</evidence>
<evidence type="ECO:0000313" key="11">
    <source>
        <dbReference type="Proteomes" id="UP001221208"/>
    </source>
</evidence>
<dbReference type="InterPro" id="IPR013525">
    <property type="entry name" value="ABC2_TM"/>
</dbReference>
<dbReference type="PRINTS" id="PR00164">
    <property type="entry name" value="ABC2TRNSPORT"/>
</dbReference>
<keyword evidence="6 8" id="KW-1133">Transmembrane helix</keyword>
<dbReference type="InterPro" id="IPR047817">
    <property type="entry name" value="ABC2_TM_bact-type"/>
</dbReference>
<dbReference type="InterPro" id="IPR051449">
    <property type="entry name" value="ABC-2_transporter_component"/>
</dbReference>
<dbReference type="Gene3D" id="3.40.1710.10">
    <property type="entry name" value="abc type-2 transporter like domain"/>
    <property type="match status" value="1"/>
</dbReference>
<gene>
    <name evidence="10" type="ORF">OIK44_13865</name>
</gene>
<feature type="transmembrane region" description="Helical" evidence="8">
    <location>
        <begin position="220"/>
        <end position="244"/>
    </location>
</feature>
<keyword evidence="11" id="KW-1185">Reference proteome</keyword>
<feature type="transmembrane region" description="Helical" evidence="8">
    <location>
        <begin position="344"/>
        <end position="363"/>
    </location>
</feature>
<dbReference type="EMBL" id="JAQQXR010000005">
    <property type="protein sequence ID" value="MDC8758665.1"/>
    <property type="molecule type" value="Genomic_DNA"/>
</dbReference>
<evidence type="ECO:0000256" key="3">
    <source>
        <dbReference type="ARBA" id="ARBA00022448"/>
    </source>
</evidence>
<evidence type="ECO:0000256" key="8">
    <source>
        <dbReference type="RuleBase" id="RU361157"/>
    </source>
</evidence>
<feature type="transmembrane region" description="Helical" evidence="8">
    <location>
        <begin position="174"/>
        <end position="199"/>
    </location>
</feature>
<dbReference type="Proteomes" id="UP001221208">
    <property type="component" value="Unassembled WGS sequence"/>
</dbReference>
<evidence type="ECO:0000259" key="9">
    <source>
        <dbReference type="PROSITE" id="PS51012"/>
    </source>
</evidence>
<comment type="subcellular location">
    <subcellularLocation>
        <location evidence="8">Cell inner membrane</location>
        <topology evidence="8">Multi-pass membrane protein</topology>
    </subcellularLocation>
    <subcellularLocation>
        <location evidence="1">Cell membrane</location>
        <topology evidence="1">Multi-pass membrane protein</topology>
    </subcellularLocation>
</comment>
<keyword evidence="7 8" id="KW-0472">Membrane</keyword>
<feature type="transmembrane region" description="Helical" evidence="8">
    <location>
        <begin position="21"/>
        <end position="40"/>
    </location>
</feature>
<dbReference type="RefSeq" id="WP_273671386.1">
    <property type="nucleotide sequence ID" value="NZ_JAQQXR010000005.1"/>
</dbReference>
<comment type="caution">
    <text evidence="10">The sequence shown here is derived from an EMBL/GenBank/DDBJ whole genome shotgun (WGS) entry which is preliminary data.</text>
</comment>
<feature type="domain" description="ABC transmembrane type-2" evidence="9">
    <location>
        <begin position="133"/>
        <end position="369"/>
    </location>
</feature>
<keyword evidence="4 8" id="KW-1003">Cell membrane</keyword>
<dbReference type="PANTHER" id="PTHR30294">
    <property type="entry name" value="MEMBRANE COMPONENT OF ABC TRANSPORTER YHHJ-RELATED"/>
    <property type="match status" value="1"/>
</dbReference>
<feature type="transmembrane region" description="Helical" evidence="8">
    <location>
        <begin position="256"/>
        <end position="280"/>
    </location>
</feature>
<organism evidence="10 11">
    <name type="scientific">Janthinobacterium fluminis</name>
    <dbReference type="NCBI Taxonomy" id="2987524"/>
    <lineage>
        <taxon>Bacteria</taxon>
        <taxon>Pseudomonadati</taxon>
        <taxon>Pseudomonadota</taxon>
        <taxon>Betaproteobacteria</taxon>
        <taxon>Burkholderiales</taxon>
        <taxon>Oxalobacteraceae</taxon>
        <taxon>Janthinobacterium</taxon>
    </lineage>
</organism>
<keyword evidence="3 8" id="KW-0813">Transport</keyword>
<evidence type="ECO:0000256" key="7">
    <source>
        <dbReference type="ARBA" id="ARBA00023136"/>
    </source>
</evidence>
<feature type="transmembrane region" description="Helical" evidence="8">
    <location>
        <begin position="287"/>
        <end position="305"/>
    </location>
</feature>
<evidence type="ECO:0000256" key="5">
    <source>
        <dbReference type="ARBA" id="ARBA00022692"/>
    </source>
</evidence>
<dbReference type="PROSITE" id="PS51012">
    <property type="entry name" value="ABC_TM2"/>
    <property type="match status" value="1"/>
</dbReference>